<proteinExistence type="predicted"/>
<dbReference type="AlphaFoldDB" id="A0A921H5C7"/>
<sequence length="177" mass="20473">MKCICFLWFLVICFSCETGKVIHNKKFARWLGKEIVYSNSLKAEVMGRDTSCTDLWGKKYKIFRYIDSTGCCECKLQLRSWDKFIDIHKKYQDSVAFILVVHAENPRIVPILCEQNGFEHPIFMDKKGVMNKVNSFSGNIDGWVCLLDEDNRILAVGDPIHEQGDMKRFHGILGLKD</sequence>
<dbReference type="Gene3D" id="3.40.30.10">
    <property type="entry name" value="Glutaredoxin"/>
    <property type="match status" value="1"/>
</dbReference>
<dbReference type="Proteomes" id="UP000742098">
    <property type="component" value="Unassembled WGS sequence"/>
</dbReference>
<protein>
    <submittedName>
        <fullName evidence="1">Uncharacterized protein</fullName>
    </submittedName>
</protein>
<accession>A0A921H5C7</accession>
<reference evidence="1" key="2">
    <citation type="submission" date="2021-09" db="EMBL/GenBank/DDBJ databases">
        <authorList>
            <person name="Gilroy R."/>
        </authorList>
    </citation>
    <scope>NUCLEOTIDE SEQUENCE</scope>
    <source>
        <strain evidence="1">6966</strain>
    </source>
</reference>
<comment type="caution">
    <text evidence="1">The sequence shown here is derived from an EMBL/GenBank/DDBJ whole genome shotgun (WGS) entry which is preliminary data.</text>
</comment>
<gene>
    <name evidence="1" type="ORF">K8V05_09345</name>
</gene>
<name>A0A921H5C7_9BACT</name>
<dbReference type="EMBL" id="DYVS01000157">
    <property type="protein sequence ID" value="HJF70944.1"/>
    <property type="molecule type" value="Genomic_DNA"/>
</dbReference>
<organism evidence="1 2">
    <name type="scientific">Butyricimonas virosa</name>
    <dbReference type="NCBI Taxonomy" id="544645"/>
    <lineage>
        <taxon>Bacteria</taxon>
        <taxon>Pseudomonadati</taxon>
        <taxon>Bacteroidota</taxon>
        <taxon>Bacteroidia</taxon>
        <taxon>Bacteroidales</taxon>
        <taxon>Odoribacteraceae</taxon>
        <taxon>Butyricimonas</taxon>
    </lineage>
</organism>
<evidence type="ECO:0000313" key="1">
    <source>
        <dbReference type="EMBL" id="HJF70944.1"/>
    </source>
</evidence>
<evidence type="ECO:0000313" key="2">
    <source>
        <dbReference type="Proteomes" id="UP000742098"/>
    </source>
</evidence>
<reference evidence="1" key="1">
    <citation type="journal article" date="2021" name="PeerJ">
        <title>Extensive microbial diversity within the chicken gut microbiome revealed by metagenomics and culture.</title>
        <authorList>
            <person name="Gilroy R."/>
            <person name="Ravi A."/>
            <person name="Getino M."/>
            <person name="Pursley I."/>
            <person name="Horton D.L."/>
            <person name="Alikhan N.F."/>
            <person name="Baker D."/>
            <person name="Gharbi K."/>
            <person name="Hall N."/>
            <person name="Watson M."/>
            <person name="Adriaenssens E.M."/>
            <person name="Foster-Nyarko E."/>
            <person name="Jarju S."/>
            <person name="Secka A."/>
            <person name="Antonio M."/>
            <person name="Oren A."/>
            <person name="Chaudhuri R.R."/>
            <person name="La Ragione R."/>
            <person name="Hildebrand F."/>
            <person name="Pallen M.J."/>
        </authorList>
    </citation>
    <scope>NUCLEOTIDE SEQUENCE</scope>
    <source>
        <strain evidence="1">6966</strain>
    </source>
</reference>